<dbReference type="GO" id="GO:1990281">
    <property type="term" value="C:efflux pump complex"/>
    <property type="evidence" value="ECO:0007669"/>
    <property type="project" value="TreeGrafter"/>
</dbReference>
<dbReference type="Gene3D" id="1.10.287.470">
    <property type="entry name" value="Helix hairpin bin"/>
    <property type="match status" value="1"/>
</dbReference>
<name>B8CS04_SHEPW</name>
<dbReference type="GO" id="GO:0015562">
    <property type="term" value="F:efflux transmembrane transporter activity"/>
    <property type="evidence" value="ECO:0007669"/>
    <property type="project" value="TreeGrafter"/>
</dbReference>
<evidence type="ECO:0000256" key="3">
    <source>
        <dbReference type="ARBA" id="ARBA00022448"/>
    </source>
</evidence>
<dbReference type="KEGG" id="swp:swp_3465"/>
<dbReference type="FunFam" id="2.40.30.170:FF:000010">
    <property type="entry name" value="Efflux RND transporter periplasmic adaptor subunit"/>
    <property type="match status" value="1"/>
</dbReference>
<feature type="domain" description="Multidrug resistance protein MdtA-like C-terminal permuted SH3" evidence="6">
    <location>
        <begin position="303"/>
        <end position="360"/>
    </location>
</feature>
<dbReference type="HOGENOM" id="CLU_018816_1_2_6"/>
<dbReference type="Gene3D" id="2.40.30.170">
    <property type="match status" value="1"/>
</dbReference>
<proteinExistence type="inferred from homology"/>
<dbReference type="InterPro" id="IPR006143">
    <property type="entry name" value="RND_pump_MFP"/>
</dbReference>
<protein>
    <submittedName>
        <fullName evidence="7">Membrane-fusion protein</fullName>
    </submittedName>
</protein>
<evidence type="ECO:0000256" key="2">
    <source>
        <dbReference type="ARBA" id="ARBA00009477"/>
    </source>
</evidence>
<evidence type="ECO:0000313" key="7">
    <source>
        <dbReference type="EMBL" id="ACJ30162.1"/>
    </source>
</evidence>
<evidence type="ECO:0000259" key="4">
    <source>
        <dbReference type="Pfam" id="PF25917"/>
    </source>
</evidence>
<evidence type="ECO:0000256" key="1">
    <source>
        <dbReference type="ARBA" id="ARBA00004196"/>
    </source>
</evidence>
<accession>B8CS04</accession>
<dbReference type="Proteomes" id="UP000000753">
    <property type="component" value="Chromosome"/>
</dbReference>
<dbReference type="Pfam" id="PF25917">
    <property type="entry name" value="BSH_RND"/>
    <property type="match status" value="1"/>
</dbReference>
<evidence type="ECO:0000259" key="6">
    <source>
        <dbReference type="Pfam" id="PF25967"/>
    </source>
</evidence>
<dbReference type="InterPro" id="IPR058627">
    <property type="entry name" value="MdtA-like_C"/>
</dbReference>
<dbReference type="EMBL" id="CP000472">
    <property type="protein sequence ID" value="ACJ30162.1"/>
    <property type="molecule type" value="Genomic_DNA"/>
</dbReference>
<dbReference type="SUPFAM" id="SSF111369">
    <property type="entry name" value="HlyD-like secretion proteins"/>
    <property type="match status" value="1"/>
</dbReference>
<comment type="subcellular location">
    <subcellularLocation>
        <location evidence="1">Cell envelope</location>
    </subcellularLocation>
</comment>
<feature type="domain" description="Multidrug resistance protein MdtA-like barrel-sandwich hybrid" evidence="4">
    <location>
        <begin position="92"/>
        <end position="211"/>
    </location>
</feature>
<reference evidence="7 8" key="1">
    <citation type="journal article" date="2008" name="PLoS ONE">
        <title>Environmental adaptation: genomic analysis of the piezotolerant and psychrotolerant deep-sea iron reducing bacterium Shewanella piezotolerans WP3.</title>
        <authorList>
            <person name="Wang F."/>
            <person name="Wang J."/>
            <person name="Jian H."/>
            <person name="Zhang B."/>
            <person name="Li S."/>
            <person name="Wang F."/>
            <person name="Zeng X."/>
            <person name="Gao L."/>
            <person name="Bartlett D.H."/>
            <person name="Yu J."/>
            <person name="Hu S."/>
            <person name="Xiao X."/>
        </authorList>
    </citation>
    <scope>NUCLEOTIDE SEQUENCE [LARGE SCALE GENOMIC DNA]</scope>
    <source>
        <strain evidence="8">WP3 / JCM 13877</strain>
    </source>
</reference>
<dbReference type="STRING" id="225849.swp_3465"/>
<dbReference type="Gene3D" id="2.40.420.20">
    <property type="match status" value="1"/>
</dbReference>
<sequence length="381" mass="41985">MIYALKLWNSNRNKAPIFHRFSLRFKYSLMGFNFMKKASFILVLLLLLAGCNNAKVDKAKDKSIFVTSALVEVQSLSEPIKLVGTLVASQSVIIASEVDGRVAEIAANDSQQVQQGDLLFTLIDRQAKAALEEARAFLKDETRKLEEFKQLGEKGGVSNTVRESQQVSVDIAQARVNAAQVNYDYHRILAPISGTLGLVNITEGQRLIKNTPVMTLDNTELMQLDLSIPEKYIAKLAKGQNIIIKVSAWGEEVFKGKVEAIDSRVQPQSLDIKIRVSIANIAGKLKPGMLAHAKLEFPAADFILAPLQAIEYSGEKIFVYVIDENNQAHQVEVQLGEQIGEQVIVSHGLAPTQRIVVEGLVNIQDKDIVKEVPVVASEAVQ</sequence>
<dbReference type="PANTHER" id="PTHR30469">
    <property type="entry name" value="MULTIDRUG RESISTANCE PROTEIN MDTA"/>
    <property type="match status" value="1"/>
</dbReference>
<dbReference type="Pfam" id="PF25967">
    <property type="entry name" value="RND-MFP_C"/>
    <property type="match status" value="1"/>
</dbReference>
<keyword evidence="3" id="KW-0813">Transport</keyword>
<comment type="similarity">
    <text evidence="2">Belongs to the membrane fusion protein (MFP) (TC 8.A.1) family.</text>
</comment>
<dbReference type="PANTHER" id="PTHR30469:SF13">
    <property type="entry name" value="HAE1 FAMILY EFFLUX PUMP MFP COMPONENT"/>
    <property type="match status" value="1"/>
</dbReference>
<evidence type="ECO:0000259" key="5">
    <source>
        <dbReference type="Pfam" id="PF25954"/>
    </source>
</evidence>
<feature type="domain" description="CusB-like beta-barrel" evidence="5">
    <location>
        <begin position="225"/>
        <end position="296"/>
    </location>
</feature>
<dbReference type="AlphaFoldDB" id="B8CS04"/>
<dbReference type="Gene3D" id="2.40.50.100">
    <property type="match status" value="1"/>
</dbReference>
<dbReference type="eggNOG" id="COG0845">
    <property type="taxonomic scope" value="Bacteria"/>
</dbReference>
<dbReference type="Pfam" id="PF25954">
    <property type="entry name" value="Beta-barrel_RND_2"/>
    <property type="match status" value="1"/>
</dbReference>
<keyword evidence="8" id="KW-1185">Reference proteome</keyword>
<organism evidence="7 8">
    <name type="scientific">Shewanella piezotolerans (strain WP3 / JCM 13877)</name>
    <dbReference type="NCBI Taxonomy" id="225849"/>
    <lineage>
        <taxon>Bacteria</taxon>
        <taxon>Pseudomonadati</taxon>
        <taxon>Pseudomonadota</taxon>
        <taxon>Gammaproteobacteria</taxon>
        <taxon>Alteromonadales</taxon>
        <taxon>Shewanellaceae</taxon>
        <taxon>Shewanella</taxon>
    </lineage>
</organism>
<dbReference type="NCBIfam" id="TIGR01730">
    <property type="entry name" value="RND_mfp"/>
    <property type="match status" value="1"/>
</dbReference>
<gene>
    <name evidence="7" type="ordered locus">swp_3465</name>
</gene>
<dbReference type="InterPro" id="IPR058792">
    <property type="entry name" value="Beta-barrel_RND_2"/>
</dbReference>
<evidence type="ECO:0000313" key="8">
    <source>
        <dbReference type="Proteomes" id="UP000000753"/>
    </source>
</evidence>
<dbReference type="InterPro" id="IPR058625">
    <property type="entry name" value="MdtA-like_BSH"/>
</dbReference>